<dbReference type="InParanoid" id="G2QGP6"/>
<dbReference type="GeneID" id="11510203"/>
<dbReference type="Proteomes" id="UP000007322">
    <property type="component" value="Chromosome 4"/>
</dbReference>
<dbReference type="RefSeq" id="XP_003663853.1">
    <property type="nucleotide sequence ID" value="XM_003663805.1"/>
</dbReference>
<reference evidence="2 3" key="1">
    <citation type="journal article" date="2011" name="Nat. Biotechnol.">
        <title>Comparative genomic analysis of the thermophilic biomass-degrading fungi Myceliophthora thermophila and Thielavia terrestris.</title>
        <authorList>
            <person name="Berka R.M."/>
            <person name="Grigoriev I.V."/>
            <person name="Otillar R."/>
            <person name="Salamov A."/>
            <person name="Grimwood J."/>
            <person name="Reid I."/>
            <person name="Ishmael N."/>
            <person name="John T."/>
            <person name="Darmond C."/>
            <person name="Moisan M.-C."/>
            <person name="Henrissat B."/>
            <person name="Coutinho P.M."/>
            <person name="Lombard V."/>
            <person name="Natvig D.O."/>
            <person name="Lindquist E."/>
            <person name="Schmutz J."/>
            <person name="Lucas S."/>
            <person name="Harris P."/>
            <person name="Powlowski J."/>
            <person name="Bellemare A."/>
            <person name="Taylor D."/>
            <person name="Butler G."/>
            <person name="de Vries R.P."/>
            <person name="Allijn I.E."/>
            <person name="van den Brink J."/>
            <person name="Ushinsky S."/>
            <person name="Storms R."/>
            <person name="Powell A.J."/>
            <person name="Paulsen I.T."/>
            <person name="Elbourne L.D.H."/>
            <person name="Baker S.E."/>
            <person name="Magnuson J."/>
            <person name="LaBoissiere S."/>
            <person name="Clutterbuck A.J."/>
            <person name="Martinez D."/>
            <person name="Wogulis M."/>
            <person name="de Leon A.L."/>
            <person name="Rey M.W."/>
            <person name="Tsang A."/>
        </authorList>
    </citation>
    <scope>NUCLEOTIDE SEQUENCE [LARGE SCALE GENOMIC DNA]</scope>
    <source>
        <strain evidence="3">ATCC 42464 / BCRC 31852 / DSM 1799</strain>
    </source>
</reference>
<name>G2QGP6_THET4</name>
<feature type="compositionally biased region" description="Polar residues" evidence="1">
    <location>
        <begin position="147"/>
        <end position="163"/>
    </location>
</feature>
<evidence type="ECO:0000256" key="1">
    <source>
        <dbReference type="SAM" id="MobiDB-lite"/>
    </source>
</evidence>
<keyword evidence="3" id="KW-1185">Reference proteome</keyword>
<feature type="compositionally biased region" description="Polar residues" evidence="1">
    <location>
        <begin position="33"/>
        <end position="62"/>
    </location>
</feature>
<feature type="region of interest" description="Disordered" evidence="1">
    <location>
        <begin position="1"/>
        <end position="204"/>
    </location>
</feature>
<dbReference type="AlphaFoldDB" id="G2QGP6"/>
<feature type="compositionally biased region" description="Acidic residues" evidence="1">
    <location>
        <begin position="193"/>
        <end position="202"/>
    </location>
</feature>
<evidence type="ECO:0000313" key="3">
    <source>
        <dbReference type="Proteomes" id="UP000007322"/>
    </source>
</evidence>
<protein>
    <submittedName>
        <fullName evidence="2">Uncharacterized protein</fullName>
    </submittedName>
</protein>
<gene>
    <name evidence="2" type="ORF">MYCTH_2306063</name>
</gene>
<proteinExistence type="predicted"/>
<feature type="compositionally biased region" description="Basic and acidic residues" evidence="1">
    <location>
        <begin position="68"/>
        <end position="82"/>
    </location>
</feature>
<organism evidence="2 3">
    <name type="scientific">Thermothelomyces thermophilus (strain ATCC 42464 / BCRC 31852 / DSM 1799)</name>
    <name type="common">Sporotrichum thermophile</name>
    <dbReference type="NCBI Taxonomy" id="573729"/>
    <lineage>
        <taxon>Eukaryota</taxon>
        <taxon>Fungi</taxon>
        <taxon>Dikarya</taxon>
        <taxon>Ascomycota</taxon>
        <taxon>Pezizomycotina</taxon>
        <taxon>Sordariomycetes</taxon>
        <taxon>Sordariomycetidae</taxon>
        <taxon>Sordariales</taxon>
        <taxon>Chaetomiaceae</taxon>
        <taxon>Thermothelomyces</taxon>
    </lineage>
</organism>
<feature type="compositionally biased region" description="Basic and acidic residues" evidence="1">
    <location>
        <begin position="116"/>
        <end position="126"/>
    </location>
</feature>
<dbReference type="EMBL" id="CP003005">
    <property type="protein sequence ID" value="AEO58608.1"/>
    <property type="molecule type" value="Genomic_DNA"/>
</dbReference>
<accession>G2QGP6</accession>
<sequence>MGLLLWNTASNAPYPGAPSSSDGLSNWDRRGAISSSSTQQRQHPTRTHPSATRPSHLAETSSPPGPDAGRRYVPTEERDDCHHRKVRRIRSAASATPHRDNHNGPPGGPFCLTIPHQEEDHRRPPDRGGFNGRRSRSRGPSARGALVSSSLFATTLPAGQSGTTRRRPPSLERQGAFRDERTARRRRRWAPSGEDDDDDDDDEHRQDAERCRIRLLLNDERELDKGFAPDRIAREGPGCYCYYCCSLPTWRPRGQERRGEDEALAGWLLSGSSSSSSTSSFSTSRLRQVDAVREEVPPWRDEASYDGQQLTVIHELADDLSDDVLLSGVSSVAGQVDDRTVWAVLDDRNHLDAAAFQAVGAMVVGMDESRRSSGYAGHDGS</sequence>
<evidence type="ECO:0000313" key="2">
    <source>
        <dbReference type="EMBL" id="AEO58608.1"/>
    </source>
</evidence>
<dbReference type="OMA" id="ASHQCAK"/>
<dbReference type="VEuPathDB" id="FungiDB:MYCTH_2306063"/>
<dbReference type="KEGG" id="mtm:MYCTH_2306063"/>
<dbReference type="eggNOG" id="ENOG502RN7X">
    <property type="taxonomic scope" value="Eukaryota"/>
</dbReference>
<dbReference type="HOGENOM" id="CLU_726002_0_0_1"/>